<keyword evidence="3" id="KW-1185">Reference proteome</keyword>
<evidence type="ECO:0008006" key="4">
    <source>
        <dbReference type="Google" id="ProtNLM"/>
    </source>
</evidence>
<dbReference type="EMBL" id="JAQYXL010000001">
    <property type="protein sequence ID" value="MEN3226317.1"/>
    <property type="molecule type" value="Genomic_DNA"/>
</dbReference>
<evidence type="ECO:0000256" key="1">
    <source>
        <dbReference type="SAM" id="SignalP"/>
    </source>
</evidence>
<evidence type="ECO:0000313" key="3">
    <source>
        <dbReference type="Proteomes" id="UP001404845"/>
    </source>
</evidence>
<proteinExistence type="predicted"/>
<reference evidence="2 3" key="1">
    <citation type="journal article" date="2023" name="PLoS ONE">
        <title>Complete genome assembly of Hawai'i environmental nontuberculous mycobacteria reveals unexpected co-isolation with methylobacteria.</title>
        <authorList>
            <person name="Hendrix J."/>
            <person name="Epperson L.E."/>
            <person name="Tong E.I."/>
            <person name="Chan Y.L."/>
            <person name="Hasan N.A."/>
            <person name="Dawrs S.N."/>
            <person name="Norton G.J."/>
            <person name="Virdi R."/>
            <person name="Crooks J.L."/>
            <person name="Chan E.D."/>
            <person name="Honda J.R."/>
            <person name="Strong M."/>
        </authorList>
    </citation>
    <scope>NUCLEOTIDE SEQUENCE [LARGE SCALE GENOMIC DNA]</scope>
    <source>
        <strain evidence="2 3">NJH_HI01</strain>
    </source>
</reference>
<accession>A0ABU9Z512</accession>
<dbReference type="RefSeq" id="WP_200672102.1">
    <property type="nucleotide sequence ID" value="NZ_JACWCW010000108.1"/>
</dbReference>
<organism evidence="2 3">
    <name type="scientific">Methylorubrum rhodesianum</name>
    <dbReference type="NCBI Taxonomy" id="29427"/>
    <lineage>
        <taxon>Bacteria</taxon>
        <taxon>Pseudomonadati</taxon>
        <taxon>Pseudomonadota</taxon>
        <taxon>Alphaproteobacteria</taxon>
        <taxon>Hyphomicrobiales</taxon>
        <taxon>Methylobacteriaceae</taxon>
        <taxon>Methylorubrum</taxon>
    </lineage>
</organism>
<feature type="chain" id="PRO_5046592293" description="Transcriptional regulator" evidence="1">
    <location>
        <begin position="22"/>
        <end position="92"/>
    </location>
</feature>
<sequence length="92" mass="9793">MSKILVITSVFVAALSGAALAQQGFSAWGHDFSISGGTPISGHQAQIVVATDKKTGRKFNCIRLENGKMMAIVPFNSLKGMPEVSEEDMIHS</sequence>
<protein>
    <recommendedName>
        <fullName evidence="4">Transcriptional regulator</fullName>
    </recommendedName>
</protein>
<feature type="signal peptide" evidence="1">
    <location>
        <begin position="1"/>
        <end position="21"/>
    </location>
</feature>
<name>A0ABU9Z512_9HYPH</name>
<evidence type="ECO:0000313" key="2">
    <source>
        <dbReference type="EMBL" id="MEN3226317.1"/>
    </source>
</evidence>
<comment type="caution">
    <text evidence="2">The sequence shown here is derived from an EMBL/GenBank/DDBJ whole genome shotgun (WGS) entry which is preliminary data.</text>
</comment>
<keyword evidence="1" id="KW-0732">Signal</keyword>
<dbReference type="Proteomes" id="UP001404845">
    <property type="component" value="Unassembled WGS sequence"/>
</dbReference>
<gene>
    <name evidence="2" type="ORF">PUR21_01285</name>
</gene>